<feature type="domain" description="HTH lacI-type" evidence="4">
    <location>
        <begin position="5"/>
        <end position="59"/>
    </location>
</feature>
<dbReference type="SUPFAM" id="SSF47413">
    <property type="entry name" value="lambda repressor-like DNA-binding domains"/>
    <property type="match status" value="2"/>
</dbReference>
<sequence length="135" mass="15130">MKSQVTLKTIAKALNLSTSTVSRALADQWDVNSQTKEIVMELATKLNYKPNIMAVKLKQCHKNNTEVCKQPKITIKEMARQLNLAPSTISRALANKKDISLNTRKAVQALAKKLHYRPNPIAIILKQQHTKRASA</sequence>
<dbReference type="InterPro" id="IPR010982">
    <property type="entry name" value="Lambda_DNA-bd_dom_sf"/>
</dbReference>
<reference evidence="6 8" key="1">
    <citation type="journal article" date="2019" name="Nat. Med.">
        <title>A library of human gut bacterial isolates paired with longitudinal multiomics data enables mechanistic microbiome research.</title>
        <authorList>
            <person name="Poyet M."/>
            <person name="Groussin M."/>
            <person name="Gibbons S.M."/>
            <person name="Avila-Pacheco J."/>
            <person name="Jiang X."/>
            <person name="Kearney S.M."/>
            <person name="Perrotta A.R."/>
            <person name="Berdy B."/>
            <person name="Zhao S."/>
            <person name="Lieberman T.D."/>
            <person name="Swanson P.K."/>
            <person name="Smith M."/>
            <person name="Roesemann S."/>
            <person name="Alexander J.E."/>
            <person name="Rich S.A."/>
            <person name="Livny J."/>
            <person name="Vlamakis H."/>
            <person name="Clish C."/>
            <person name="Bullock K."/>
            <person name="Deik A."/>
            <person name="Scott J."/>
            <person name="Pierce K.A."/>
            <person name="Xavier R.J."/>
            <person name="Alm E.J."/>
        </authorList>
    </citation>
    <scope>NUCLEOTIDE SEQUENCE [LARGE SCALE GENOMIC DNA]</scope>
    <source>
        <strain evidence="6 8">BIOML-A6</strain>
    </source>
</reference>
<organism evidence="6 8">
    <name type="scientific">Bacteroides cellulosilyticus</name>
    <dbReference type="NCBI Taxonomy" id="246787"/>
    <lineage>
        <taxon>Bacteria</taxon>
        <taxon>Pseudomonadati</taxon>
        <taxon>Bacteroidota</taxon>
        <taxon>Bacteroidia</taxon>
        <taxon>Bacteroidales</taxon>
        <taxon>Bacteroidaceae</taxon>
        <taxon>Bacteroides</taxon>
    </lineage>
</organism>
<protein>
    <submittedName>
        <fullName evidence="7">LacI family DNA-binding transcriptional regulator</fullName>
    </submittedName>
    <submittedName>
        <fullName evidence="6">LacI family transcriptional regulator</fullName>
    </submittedName>
</protein>
<evidence type="ECO:0000259" key="5">
    <source>
        <dbReference type="PROSITE" id="PS50943"/>
    </source>
</evidence>
<dbReference type="GO" id="GO:0003700">
    <property type="term" value="F:DNA-binding transcription factor activity"/>
    <property type="evidence" value="ECO:0007669"/>
    <property type="project" value="TreeGrafter"/>
</dbReference>
<evidence type="ECO:0000313" key="6">
    <source>
        <dbReference type="EMBL" id="KAA5416368.1"/>
    </source>
</evidence>
<dbReference type="AlphaFoldDB" id="A0A108TAP1"/>
<dbReference type="InterPro" id="IPR001387">
    <property type="entry name" value="Cro/C1-type_HTH"/>
</dbReference>
<evidence type="ECO:0000259" key="4">
    <source>
        <dbReference type="PROSITE" id="PS50932"/>
    </source>
</evidence>
<comment type="caution">
    <text evidence="6">The sequence shown here is derived from an EMBL/GenBank/DDBJ whole genome shotgun (WGS) entry which is preliminary data.</text>
</comment>
<dbReference type="InterPro" id="IPR000843">
    <property type="entry name" value="HTH_LacI"/>
</dbReference>
<dbReference type="EMBL" id="JARFID010000036">
    <property type="protein sequence ID" value="MDE8697116.1"/>
    <property type="molecule type" value="Genomic_DNA"/>
</dbReference>
<dbReference type="Gene3D" id="1.10.260.40">
    <property type="entry name" value="lambda repressor-like DNA-binding domains"/>
    <property type="match status" value="2"/>
</dbReference>
<dbReference type="GO" id="GO:0000976">
    <property type="term" value="F:transcription cis-regulatory region binding"/>
    <property type="evidence" value="ECO:0007669"/>
    <property type="project" value="TreeGrafter"/>
</dbReference>
<evidence type="ECO:0000313" key="7">
    <source>
        <dbReference type="EMBL" id="MDE8697116.1"/>
    </source>
</evidence>
<evidence type="ECO:0000256" key="3">
    <source>
        <dbReference type="ARBA" id="ARBA00023163"/>
    </source>
</evidence>
<dbReference type="PROSITE" id="PS50932">
    <property type="entry name" value="HTH_LACI_2"/>
    <property type="match status" value="2"/>
</dbReference>
<name>A0A108TAP1_9BACE</name>
<evidence type="ECO:0000313" key="8">
    <source>
        <dbReference type="Proteomes" id="UP000448877"/>
    </source>
</evidence>
<dbReference type="PANTHER" id="PTHR30146:SF109">
    <property type="entry name" value="HTH-TYPE TRANSCRIPTIONAL REGULATOR GALS"/>
    <property type="match status" value="1"/>
</dbReference>
<feature type="domain" description="HTH cro/C1-type" evidence="5">
    <location>
        <begin position="69"/>
        <end position="117"/>
    </location>
</feature>
<keyword evidence="1" id="KW-0805">Transcription regulation</keyword>
<evidence type="ECO:0000256" key="1">
    <source>
        <dbReference type="ARBA" id="ARBA00023015"/>
    </source>
</evidence>
<dbReference type="GeneID" id="66307555"/>
<dbReference type="Proteomes" id="UP001221924">
    <property type="component" value="Unassembled WGS sequence"/>
</dbReference>
<dbReference type="PROSITE" id="PS50943">
    <property type="entry name" value="HTH_CROC1"/>
    <property type="match status" value="1"/>
</dbReference>
<dbReference type="RefSeq" id="WP_022210727.1">
    <property type="nucleotide sequence ID" value="NZ_CABMLT010000011.1"/>
</dbReference>
<evidence type="ECO:0000256" key="2">
    <source>
        <dbReference type="ARBA" id="ARBA00023125"/>
    </source>
</evidence>
<dbReference type="Pfam" id="PF00356">
    <property type="entry name" value="LacI"/>
    <property type="match status" value="2"/>
</dbReference>
<dbReference type="CDD" id="cd01392">
    <property type="entry name" value="HTH_LacI"/>
    <property type="match status" value="2"/>
</dbReference>
<dbReference type="PANTHER" id="PTHR30146">
    <property type="entry name" value="LACI-RELATED TRANSCRIPTIONAL REPRESSOR"/>
    <property type="match status" value="1"/>
</dbReference>
<keyword evidence="3" id="KW-0804">Transcription</keyword>
<accession>A0A108TAP1</accession>
<keyword evidence="2 7" id="KW-0238">DNA-binding</keyword>
<dbReference type="Proteomes" id="UP000448877">
    <property type="component" value="Unassembled WGS sequence"/>
</dbReference>
<dbReference type="SMART" id="SM00354">
    <property type="entry name" value="HTH_LACI"/>
    <property type="match status" value="2"/>
</dbReference>
<dbReference type="EMBL" id="VVYV01000027">
    <property type="protein sequence ID" value="KAA5416368.1"/>
    <property type="molecule type" value="Genomic_DNA"/>
</dbReference>
<feature type="domain" description="HTH lacI-type" evidence="4">
    <location>
        <begin position="73"/>
        <end position="127"/>
    </location>
</feature>
<reference evidence="7" key="2">
    <citation type="submission" date="2023-03" db="EMBL/GenBank/DDBJ databases">
        <title>DFI Biobank Strains.</title>
        <authorList>
            <person name="Mostad J."/>
            <person name="Paddock L."/>
            <person name="Medina S."/>
            <person name="Waligurski E."/>
            <person name="Barat B."/>
            <person name="Smith R."/>
            <person name="Burgo V."/>
            <person name="Metcalfe C."/>
            <person name="Woodson C."/>
            <person name="Sundararajan A."/>
            <person name="Ramaswamy R."/>
            <person name="Lin H."/>
            <person name="Pamer E.G."/>
        </authorList>
    </citation>
    <scope>NUCLEOTIDE SEQUENCE</scope>
    <source>
        <strain evidence="7">DFI.9.5</strain>
    </source>
</reference>
<proteinExistence type="predicted"/>
<gene>
    <name evidence="6" type="ORF">F2Y81_16040</name>
    <name evidence="7" type="ORF">PZH42_23710</name>
</gene>